<keyword evidence="1" id="KW-0732">Signal</keyword>
<dbReference type="InterPro" id="IPR013783">
    <property type="entry name" value="Ig-like_fold"/>
</dbReference>
<evidence type="ECO:0000313" key="7">
    <source>
        <dbReference type="Proteomes" id="UP000596742"/>
    </source>
</evidence>
<gene>
    <name evidence="6" type="ORF">MGAL_10B050331</name>
</gene>
<evidence type="ECO:0000313" key="6">
    <source>
        <dbReference type="EMBL" id="VDI61480.1"/>
    </source>
</evidence>
<dbReference type="InterPro" id="IPR003598">
    <property type="entry name" value="Ig_sub2"/>
</dbReference>
<evidence type="ECO:0000256" key="1">
    <source>
        <dbReference type="ARBA" id="ARBA00022729"/>
    </source>
</evidence>
<dbReference type="GO" id="GO:0043005">
    <property type="term" value="C:neuron projection"/>
    <property type="evidence" value="ECO:0007669"/>
    <property type="project" value="TreeGrafter"/>
</dbReference>
<protein>
    <recommendedName>
        <fullName evidence="5">Ig-like domain-containing protein</fullName>
    </recommendedName>
</protein>
<accession>A0A8B6GB25</accession>
<dbReference type="PANTHER" id="PTHR12231">
    <property type="entry name" value="CTX-RELATED TYPE I TRANSMEMBRANE PROTEIN"/>
    <property type="match status" value="1"/>
</dbReference>
<dbReference type="Pfam" id="PF13927">
    <property type="entry name" value="Ig_3"/>
    <property type="match status" value="2"/>
</dbReference>
<dbReference type="Proteomes" id="UP000596742">
    <property type="component" value="Unassembled WGS sequence"/>
</dbReference>
<dbReference type="GO" id="GO:0003779">
    <property type="term" value="F:actin binding"/>
    <property type="evidence" value="ECO:0007669"/>
    <property type="project" value="InterPro"/>
</dbReference>
<evidence type="ECO:0000256" key="4">
    <source>
        <dbReference type="ARBA" id="ARBA00023319"/>
    </source>
</evidence>
<feature type="domain" description="Ig-like" evidence="5">
    <location>
        <begin position="4"/>
        <end position="97"/>
    </location>
</feature>
<keyword evidence="3" id="KW-1015">Disulfide bond</keyword>
<name>A0A8B6GB25_MYTGA</name>
<dbReference type="SUPFAM" id="SSF48726">
    <property type="entry name" value="Immunoglobulin"/>
    <property type="match status" value="2"/>
</dbReference>
<dbReference type="PANTHER" id="PTHR12231:SF253">
    <property type="entry name" value="DPR-INTERACTING PROTEIN ETA, ISOFORM B-RELATED"/>
    <property type="match status" value="1"/>
</dbReference>
<evidence type="ECO:0000259" key="5">
    <source>
        <dbReference type="PROSITE" id="PS50835"/>
    </source>
</evidence>
<dbReference type="AlphaFoldDB" id="A0A8B6GB25"/>
<dbReference type="InterPro" id="IPR007110">
    <property type="entry name" value="Ig-like_dom"/>
</dbReference>
<keyword evidence="4" id="KW-0393">Immunoglobulin domain</keyword>
<proteinExistence type="predicted"/>
<dbReference type="InterPro" id="IPR003599">
    <property type="entry name" value="Ig_sub"/>
</dbReference>
<organism evidence="6 7">
    <name type="scientific">Mytilus galloprovincialis</name>
    <name type="common">Mediterranean mussel</name>
    <dbReference type="NCBI Taxonomy" id="29158"/>
    <lineage>
        <taxon>Eukaryota</taxon>
        <taxon>Metazoa</taxon>
        <taxon>Spiralia</taxon>
        <taxon>Lophotrochozoa</taxon>
        <taxon>Mollusca</taxon>
        <taxon>Bivalvia</taxon>
        <taxon>Autobranchia</taxon>
        <taxon>Pteriomorphia</taxon>
        <taxon>Mytilida</taxon>
        <taxon>Mytiloidea</taxon>
        <taxon>Mytilidae</taxon>
        <taxon>Mytilinae</taxon>
        <taxon>Mytilus</taxon>
    </lineage>
</organism>
<dbReference type="CDD" id="cd00096">
    <property type="entry name" value="Ig"/>
    <property type="match status" value="1"/>
</dbReference>
<dbReference type="SMART" id="SM00409">
    <property type="entry name" value="IG"/>
    <property type="match status" value="2"/>
</dbReference>
<sequence length="209" mass="23129">MSWQEITEAIILNEYYVTKEGEEITLECLIKNESSNIKLYWLKDAINVNLYLTNKYSHGTLNQPSLTIKNIETSDAGNYTCKLANLYGLSEDVVVLTVLFVQVAPPLHLSPNANESVFLPCEASGGNRVIWRRNGEEITTTGSLEYSGGTVIKPSLTISNVTRYHAGNYTCDTSYGSVTATSDTQLQLSVKGTEIFRHTINCIKGIFST</sequence>
<evidence type="ECO:0000256" key="3">
    <source>
        <dbReference type="ARBA" id="ARBA00023157"/>
    </source>
</evidence>
<dbReference type="InterPro" id="IPR027310">
    <property type="entry name" value="Profilin_CS"/>
</dbReference>
<reference evidence="6" key="1">
    <citation type="submission" date="2018-11" db="EMBL/GenBank/DDBJ databases">
        <authorList>
            <person name="Alioto T."/>
            <person name="Alioto T."/>
        </authorList>
    </citation>
    <scope>NUCLEOTIDE SEQUENCE</scope>
</reference>
<comment type="caution">
    <text evidence="6">The sequence shown here is derived from an EMBL/GenBank/DDBJ whole genome shotgun (WGS) entry which is preliminary data.</text>
</comment>
<dbReference type="InterPro" id="IPR051170">
    <property type="entry name" value="Neural/epithelial_adhesion"/>
</dbReference>
<dbReference type="OrthoDB" id="6150053at2759"/>
<dbReference type="PROSITE" id="PS50835">
    <property type="entry name" value="IG_LIKE"/>
    <property type="match status" value="2"/>
</dbReference>
<feature type="domain" description="Ig-like" evidence="5">
    <location>
        <begin position="105"/>
        <end position="189"/>
    </location>
</feature>
<keyword evidence="7" id="KW-1185">Reference proteome</keyword>
<dbReference type="SMART" id="SM00408">
    <property type="entry name" value="IGc2"/>
    <property type="match status" value="2"/>
</dbReference>
<keyword evidence="2" id="KW-0677">Repeat</keyword>
<dbReference type="InterPro" id="IPR036179">
    <property type="entry name" value="Ig-like_dom_sf"/>
</dbReference>
<dbReference type="PROSITE" id="PS00414">
    <property type="entry name" value="PROFILIN"/>
    <property type="match status" value="1"/>
</dbReference>
<evidence type="ECO:0000256" key="2">
    <source>
        <dbReference type="ARBA" id="ARBA00022737"/>
    </source>
</evidence>
<dbReference type="Gene3D" id="2.60.40.10">
    <property type="entry name" value="Immunoglobulins"/>
    <property type="match status" value="2"/>
</dbReference>
<dbReference type="EMBL" id="UYJE01008151">
    <property type="protein sequence ID" value="VDI61480.1"/>
    <property type="molecule type" value="Genomic_DNA"/>
</dbReference>